<comment type="caution">
    <text evidence="6">The sequence shown here is derived from an EMBL/GenBank/DDBJ whole genome shotgun (WGS) entry which is preliminary data.</text>
</comment>
<dbReference type="InterPro" id="IPR002048">
    <property type="entry name" value="EF_hand_dom"/>
</dbReference>
<evidence type="ECO:0000256" key="4">
    <source>
        <dbReference type="ARBA" id="ARBA00023212"/>
    </source>
</evidence>
<dbReference type="GO" id="GO:0005509">
    <property type="term" value="F:calcium ion binding"/>
    <property type="evidence" value="ECO:0007669"/>
    <property type="project" value="InterPro"/>
</dbReference>
<organism evidence="6 7">
    <name type="scientific">Anguilla anguilla</name>
    <name type="common">European freshwater eel</name>
    <name type="synonym">Muraena anguilla</name>
    <dbReference type="NCBI Taxonomy" id="7936"/>
    <lineage>
        <taxon>Eukaryota</taxon>
        <taxon>Metazoa</taxon>
        <taxon>Chordata</taxon>
        <taxon>Craniata</taxon>
        <taxon>Vertebrata</taxon>
        <taxon>Euteleostomi</taxon>
        <taxon>Actinopterygii</taxon>
        <taxon>Neopterygii</taxon>
        <taxon>Teleostei</taxon>
        <taxon>Anguilliformes</taxon>
        <taxon>Anguillidae</taxon>
        <taxon>Anguilla</taxon>
    </lineage>
</organism>
<proteinExistence type="predicted"/>
<dbReference type="Proteomes" id="UP001044222">
    <property type="component" value="Unassembled WGS sequence"/>
</dbReference>
<keyword evidence="7" id="KW-1185">Reference proteome</keyword>
<feature type="domain" description="EF-hand" evidence="5">
    <location>
        <begin position="63"/>
        <end position="98"/>
    </location>
</feature>
<dbReference type="GO" id="GO:0097539">
    <property type="term" value="C:ciliary transition fiber"/>
    <property type="evidence" value="ECO:0007669"/>
    <property type="project" value="TreeGrafter"/>
</dbReference>
<keyword evidence="3" id="KW-0597">Phosphoprotein</keyword>
<evidence type="ECO:0000259" key="5">
    <source>
        <dbReference type="PROSITE" id="PS50222"/>
    </source>
</evidence>
<comment type="subcellular location">
    <subcellularLocation>
        <location evidence="1">Cytoplasm</location>
        <location evidence="1">Cytoskeleton</location>
        <location evidence="1">Microtubule organizing center</location>
        <location evidence="1">Centrosome</location>
    </subcellularLocation>
</comment>
<dbReference type="PROSITE" id="PS50222">
    <property type="entry name" value="EF_HAND_2"/>
    <property type="match status" value="1"/>
</dbReference>
<gene>
    <name evidence="6" type="ORF">ANANG_G00023540</name>
</gene>
<dbReference type="GO" id="GO:0005814">
    <property type="term" value="C:centriole"/>
    <property type="evidence" value="ECO:0007669"/>
    <property type="project" value="TreeGrafter"/>
</dbReference>
<reference evidence="6" key="1">
    <citation type="submission" date="2021-01" db="EMBL/GenBank/DDBJ databases">
        <title>A chromosome-scale assembly of European eel, Anguilla anguilla.</title>
        <authorList>
            <person name="Henkel C."/>
            <person name="Jong-Raadsen S.A."/>
            <person name="Dufour S."/>
            <person name="Weltzien F.-A."/>
            <person name="Palstra A.P."/>
            <person name="Pelster B."/>
            <person name="Spaink H.P."/>
            <person name="Van Den Thillart G.E."/>
            <person name="Jansen H."/>
            <person name="Zahm M."/>
            <person name="Klopp C."/>
            <person name="Cedric C."/>
            <person name="Louis A."/>
            <person name="Berthelot C."/>
            <person name="Parey E."/>
            <person name="Roest Crollius H."/>
            <person name="Montfort J."/>
            <person name="Robinson-Rechavi M."/>
            <person name="Bucao C."/>
            <person name="Bouchez O."/>
            <person name="Gislard M."/>
            <person name="Lluch J."/>
            <person name="Milhes M."/>
            <person name="Lampietro C."/>
            <person name="Lopez Roques C."/>
            <person name="Donnadieu C."/>
            <person name="Braasch I."/>
            <person name="Desvignes T."/>
            <person name="Postlethwait J."/>
            <person name="Bobe J."/>
            <person name="Guiguen Y."/>
            <person name="Dirks R."/>
        </authorList>
    </citation>
    <scope>NUCLEOTIDE SEQUENCE</scope>
    <source>
        <strain evidence="6">Tag_6206</strain>
        <tissue evidence="6">Liver</tissue>
    </source>
</reference>
<dbReference type="AlphaFoldDB" id="A0A9D3MZP5"/>
<dbReference type="GO" id="GO:0051642">
    <property type="term" value="P:centrosome localization"/>
    <property type="evidence" value="ECO:0007669"/>
    <property type="project" value="TreeGrafter"/>
</dbReference>
<protein>
    <recommendedName>
        <fullName evidence="5">EF-hand domain-containing protein</fullName>
    </recommendedName>
</protein>
<keyword evidence="2" id="KW-0963">Cytoplasm</keyword>
<dbReference type="GO" id="GO:0034454">
    <property type="term" value="P:microtubule anchoring at centrosome"/>
    <property type="evidence" value="ECO:0007669"/>
    <property type="project" value="TreeGrafter"/>
</dbReference>
<evidence type="ECO:0000313" key="6">
    <source>
        <dbReference type="EMBL" id="KAG5857829.1"/>
    </source>
</evidence>
<sequence>MLEQFVAEESREDTAHAESQLKIQGGRKFVNWGPDAKRKGISTVRNVVGWGLCYGMDEAQQDQYELQLREVFQSFDATGRGSLCRQELSDLCQTLHLEEATPTLSCS</sequence>
<evidence type="ECO:0000256" key="1">
    <source>
        <dbReference type="ARBA" id="ARBA00004300"/>
    </source>
</evidence>
<evidence type="ECO:0000313" key="7">
    <source>
        <dbReference type="Proteomes" id="UP001044222"/>
    </source>
</evidence>
<dbReference type="EMBL" id="JAFIRN010000001">
    <property type="protein sequence ID" value="KAG5857829.1"/>
    <property type="molecule type" value="Genomic_DNA"/>
</dbReference>
<dbReference type="GO" id="GO:0000242">
    <property type="term" value="C:pericentriolar material"/>
    <property type="evidence" value="ECO:0007669"/>
    <property type="project" value="TreeGrafter"/>
</dbReference>
<evidence type="ECO:0000256" key="3">
    <source>
        <dbReference type="ARBA" id="ARBA00022553"/>
    </source>
</evidence>
<dbReference type="GO" id="GO:0090222">
    <property type="term" value="P:centrosome-templated microtubule nucleation"/>
    <property type="evidence" value="ECO:0007669"/>
    <property type="project" value="TreeGrafter"/>
</dbReference>
<dbReference type="PANTHER" id="PTHR18905:SF11">
    <property type="entry name" value="NINEIN"/>
    <property type="match status" value="1"/>
</dbReference>
<dbReference type="GO" id="GO:0097431">
    <property type="term" value="C:mitotic spindle pole"/>
    <property type="evidence" value="ECO:0007669"/>
    <property type="project" value="TreeGrafter"/>
</dbReference>
<keyword evidence="4" id="KW-0206">Cytoskeleton</keyword>
<name>A0A9D3MZP5_ANGAN</name>
<accession>A0A9D3MZP5</accession>
<dbReference type="PANTHER" id="PTHR18905">
    <property type="entry name" value="NINEIN"/>
    <property type="match status" value="1"/>
</dbReference>
<evidence type="ECO:0000256" key="2">
    <source>
        <dbReference type="ARBA" id="ARBA00022490"/>
    </source>
</evidence>